<evidence type="ECO:0008006" key="5">
    <source>
        <dbReference type="Google" id="ProtNLM"/>
    </source>
</evidence>
<sequence>MAPQYYLYNNYSNLCLSTDSLPFNFGLRARLYENPLPFTFTLIFSTEYFDICTVSASNHYCLDVYPVRMDDVQDIAYLAMPNDTTGQQWKLESTEITSLLYRLSNKLSERGMYLDVYNQTKDVYMTDSDRPGHYWMKVKDCAVAPSDGSMSGNSPNTTLSDTVPPTISRSARPTQTVSTNSSLPTPVLASYSRGLSKGAKAGTGVGCALLAILVAGLVAALFYWRKKASKNVQATPTTRVEEDFGASEKYGRDEAPAELPSEDVISPMHSPSMGELPAQLEVQEMPGCSIPHS</sequence>
<protein>
    <recommendedName>
        <fullName evidence="5">Mid2 domain-containing protein</fullName>
    </recommendedName>
</protein>
<reference evidence="3" key="1">
    <citation type="submission" date="2020-01" db="EMBL/GenBank/DDBJ databases">
        <authorList>
            <consortium name="DOE Joint Genome Institute"/>
            <person name="Haridas S."/>
            <person name="Albert R."/>
            <person name="Binder M."/>
            <person name="Bloem J."/>
            <person name="Labutti K."/>
            <person name="Salamov A."/>
            <person name="Andreopoulos B."/>
            <person name="Baker S.E."/>
            <person name="Barry K."/>
            <person name="Bills G."/>
            <person name="Bluhm B.H."/>
            <person name="Cannon C."/>
            <person name="Castanera R."/>
            <person name="Culley D.E."/>
            <person name="Daum C."/>
            <person name="Ezra D."/>
            <person name="Gonzalez J.B."/>
            <person name="Henrissat B."/>
            <person name="Kuo A."/>
            <person name="Liang C."/>
            <person name="Lipzen A."/>
            <person name="Lutzoni F."/>
            <person name="Magnuson J."/>
            <person name="Mondo S."/>
            <person name="Nolan M."/>
            <person name="Ohm R."/>
            <person name="Pangilinan J."/>
            <person name="Park H.-J."/>
            <person name="Ramirez L."/>
            <person name="Alfaro M."/>
            <person name="Sun H."/>
            <person name="Tritt A."/>
            <person name="Yoshinaga Y."/>
            <person name="Zwiers L.-H."/>
            <person name="Turgeon B.G."/>
            <person name="Goodwin S.B."/>
            <person name="Spatafora J.W."/>
            <person name="Crous P.W."/>
            <person name="Grigoriev I.V."/>
        </authorList>
    </citation>
    <scope>NUCLEOTIDE SEQUENCE</scope>
    <source>
        <strain evidence="3">CBS 394.84</strain>
    </source>
</reference>
<comment type="caution">
    <text evidence="3">The sequence shown here is derived from an EMBL/GenBank/DDBJ whole genome shotgun (WGS) entry which is preliminary data.</text>
</comment>
<feature type="region of interest" description="Disordered" evidence="1">
    <location>
        <begin position="146"/>
        <end position="182"/>
    </location>
</feature>
<organism evidence="3 4">
    <name type="scientific">Cucurbitaria berberidis CBS 394.84</name>
    <dbReference type="NCBI Taxonomy" id="1168544"/>
    <lineage>
        <taxon>Eukaryota</taxon>
        <taxon>Fungi</taxon>
        <taxon>Dikarya</taxon>
        <taxon>Ascomycota</taxon>
        <taxon>Pezizomycotina</taxon>
        <taxon>Dothideomycetes</taxon>
        <taxon>Pleosporomycetidae</taxon>
        <taxon>Pleosporales</taxon>
        <taxon>Pleosporineae</taxon>
        <taxon>Cucurbitariaceae</taxon>
        <taxon>Cucurbitaria</taxon>
    </lineage>
</organism>
<evidence type="ECO:0000256" key="2">
    <source>
        <dbReference type="SAM" id="Phobius"/>
    </source>
</evidence>
<gene>
    <name evidence="3" type="ORF">K460DRAFT_405322</name>
</gene>
<evidence type="ECO:0000256" key="1">
    <source>
        <dbReference type="SAM" id="MobiDB-lite"/>
    </source>
</evidence>
<dbReference type="Proteomes" id="UP000800039">
    <property type="component" value="Unassembled WGS sequence"/>
</dbReference>
<dbReference type="CDD" id="cd00161">
    <property type="entry name" value="beta-trefoil_Ricin-like"/>
    <property type="match status" value="1"/>
</dbReference>
<dbReference type="EMBL" id="ML976616">
    <property type="protein sequence ID" value="KAF1845043.1"/>
    <property type="molecule type" value="Genomic_DNA"/>
</dbReference>
<feature type="region of interest" description="Disordered" evidence="1">
    <location>
        <begin position="232"/>
        <end position="293"/>
    </location>
</feature>
<feature type="compositionally biased region" description="Polar residues" evidence="1">
    <location>
        <begin position="148"/>
        <end position="182"/>
    </location>
</feature>
<proteinExistence type="predicted"/>
<dbReference type="InterPro" id="IPR035992">
    <property type="entry name" value="Ricin_B-like_lectins"/>
</dbReference>
<keyword evidence="2" id="KW-1133">Transmembrane helix</keyword>
<keyword evidence="4" id="KW-1185">Reference proteome</keyword>
<name>A0A9P4GFD8_9PLEO</name>
<accession>A0A9P4GFD8</accession>
<feature type="transmembrane region" description="Helical" evidence="2">
    <location>
        <begin position="201"/>
        <end position="224"/>
    </location>
</feature>
<keyword evidence="2" id="KW-0812">Transmembrane</keyword>
<dbReference type="GeneID" id="63854086"/>
<dbReference type="AlphaFoldDB" id="A0A9P4GFD8"/>
<keyword evidence="2" id="KW-0472">Membrane</keyword>
<dbReference type="RefSeq" id="XP_040787606.1">
    <property type="nucleotide sequence ID" value="XM_040936836.1"/>
</dbReference>
<evidence type="ECO:0000313" key="3">
    <source>
        <dbReference type="EMBL" id="KAF1845043.1"/>
    </source>
</evidence>
<evidence type="ECO:0000313" key="4">
    <source>
        <dbReference type="Proteomes" id="UP000800039"/>
    </source>
</evidence>
<dbReference type="SUPFAM" id="SSF50370">
    <property type="entry name" value="Ricin B-like lectins"/>
    <property type="match status" value="1"/>
</dbReference>